<dbReference type="InterPro" id="IPR035909">
    <property type="entry name" value="CheB_C"/>
</dbReference>
<dbReference type="EC" id="3.1.1.61" evidence="4"/>
<dbReference type="InterPro" id="IPR001789">
    <property type="entry name" value="Sig_transdc_resp-reg_receiver"/>
</dbReference>
<comment type="function">
    <text evidence="2">May play the central regulatory role in sporulation. It may be an element of the effector pathway responsible for the activation of sporulation genes in response to nutritional stress. Spo0A may act in concert with spo0H (a sigma factor) to control the expression of some genes that are critical to the sporulation process.</text>
</comment>
<gene>
    <name evidence="4" type="primary">cheB</name>
    <name evidence="9" type="ordered locus">Clocl_0037</name>
</gene>
<evidence type="ECO:0000256" key="1">
    <source>
        <dbReference type="ARBA" id="ARBA00022801"/>
    </source>
</evidence>
<comment type="catalytic activity">
    <reaction evidence="4">
        <text>L-glutaminyl-[protein] + H2O = L-glutamyl-[protein] + NH4(+)</text>
        <dbReference type="Rhea" id="RHEA:16441"/>
        <dbReference type="Rhea" id="RHEA-COMP:10207"/>
        <dbReference type="Rhea" id="RHEA-COMP:10208"/>
        <dbReference type="ChEBI" id="CHEBI:15377"/>
        <dbReference type="ChEBI" id="CHEBI:28938"/>
        <dbReference type="ChEBI" id="CHEBI:29973"/>
        <dbReference type="ChEBI" id="CHEBI:30011"/>
        <dbReference type="EC" id="3.5.1.44"/>
    </reaction>
</comment>
<feature type="active site" evidence="4 5">
    <location>
        <position position="309"/>
    </location>
</feature>
<evidence type="ECO:0000256" key="4">
    <source>
        <dbReference type="HAMAP-Rule" id="MF_00099"/>
    </source>
</evidence>
<dbReference type="InterPro" id="IPR011006">
    <property type="entry name" value="CheY-like_superfamily"/>
</dbReference>
<feature type="active site" evidence="4 5">
    <location>
        <position position="185"/>
    </location>
</feature>
<keyword evidence="4 5" id="KW-0145">Chemotaxis</keyword>
<dbReference type="EC" id="3.5.1.44" evidence="4"/>
<dbReference type="PROSITE" id="PS50110">
    <property type="entry name" value="RESPONSE_REGULATORY"/>
    <property type="match status" value="1"/>
</dbReference>
<keyword evidence="4 6" id="KW-0597">Phosphoprotein</keyword>
<dbReference type="InterPro" id="IPR008248">
    <property type="entry name" value="CheB-like"/>
</dbReference>
<dbReference type="Gene3D" id="3.40.50.180">
    <property type="entry name" value="Methylesterase CheB, C-terminal domain"/>
    <property type="match status" value="1"/>
</dbReference>
<dbReference type="GO" id="GO:0008984">
    <property type="term" value="F:protein-glutamate methylesterase activity"/>
    <property type="evidence" value="ECO:0007669"/>
    <property type="project" value="UniProtKB-UniRule"/>
</dbReference>
<comment type="domain">
    <text evidence="4">Contains a C-terminal catalytic domain, and an N-terminal region which modulates catalytic activity.</text>
</comment>
<dbReference type="SUPFAM" id="SSF52172">
    <property type="entry name" value="CheY-like"/>
    <property type="match status" value="1"/>
</dbReference>
<comment type="similarity">
    <text evidence="4">Belongs to the CheB family.</text>
</comment>
<comment type="PTM">
    <text evidence="4">Phosphorylated by CheA. Phosphorylation of the N-terminal regulatory domain activates the methylesterase activity.</text>
</comment>
<dbReference type="CDD" id="cd17541">
    <property type="entry name" value="REC_CheB-like"/>
    <property type="match status" value="1"/>
</dbReference>
<reference evidence="10" key="1">
    <citation type="submission" date="2011-12" db="EMBL/GenBank/DDBJ databases">
        <title>Complete sequence of Clostridium clariflavum DSM 19732.</title>
        <authorList>
            <consortium name="US DOE Joint Genome Institute"/>
            <person name="Lucas S."/>
            <person name="Han J."/>
            <person name="Lapidus A."/>
            <person name="Cheng J.-F."/>
            <person name="Goodwin L."/>
            <person name="Pitluck S."/>
            <person name="Peters L."/>
            <person name="Teshima H."/>
            <person name="Detter J.C."/>
            <person name="Han C."/>
            <person name="Tapia R."/>
            <person name="Land M."/>
            <person name="Hauser L."/>
            <person name="Kyrpides N."/>
            <person name="Ivanova N."/>
            <person name="Pagani I."/>
            <person name="Kitzmiller T."/>
            <person name="Lynd L."/>
            <person name="Izquierdo J."/>
            <person name="Woyke T."/>
        </authorList>
    </citation>
    <scope>NUCLEOTIDE SEQUENCE [LARGE SCALE GENOMIC DNA]</scope>
    <source>
        <strain evidence="10">DSM 19732 / NBRC 101661 / EBR45</strain>
    </source>
</reference>
<evidence type="ECO:0000256" key="3">
    <source>
        <dbReference type="ARBA" id="ARBA00048267"/>
    </source>
</evidence>
<reference evidence="9 10" key="2">
    <citation type="journal article" date="2012" name="Stand. Genomic Sci.">
        <title>Complete Genome Sequence of Clostridium clariflavum DSM 19732.</title>
        <authorList>
            <person name="Izquierdo J.A."/>
            <person name="Goodwin L."/>
            <person name="Davenport K.W."/>
            <person name="Teshima H."/>
            <person name="Bruce D."/>
            <person name="Detter C."/>
            <person name="Tapia R."/>
            <person name="Han S."/>
            <person name="Land M."/>
            <person name="Hauser L."/>
            <person name="Jeffries C.D."/>
            <person name="Han J."/>
            <person name="Pitluck S."/>
            <person name="Nolan M."/>
            <person name="Chen A."/>
            <person name="Huntemann M."/>
            <person name="Mavromatis K."/>
            <person name="Mikhailova N."/>
            <person name="Liolios K."/>
            <person name="Woyke T."/>
            <person name="Lynd L.R."/>
        </authorList>
    </citation>
    <scope>NUCLEOTIDE SEQUENCE [LARGE SCALE GENOMIC DNA]</scope>
    <source>
        <strain evidence="10">DSM 19732 / NBRC 101661 / EBR45</strain>
    </source>
</reference>
<dbReference type="AlphaFoldDB" id="G8LYS7"/>
<dbReference type="InterPro" id="IPR000673">
    <property type="entry name" value="Sig_transdc_resp-reg_Me-estase"/>
</dbReference>
<feature type="modified residue" description="4-aspartylphosphate" evidence="4 6">
    <location>
        <position position="56"/>
    </location>
</feature>
<evidence type="ECO:0000259" key="7">
    <source>
        <dbReference type="PROSITE" id="PS50110"/>
    </source>
</evidence>
<dbReference type="Pfam" id="PF01339">
    <property type="entry name" value="CheB_methylest"/>
    <property type="match status" value="1"/>
</dbReference>
<evidence type="ECO:0000313" key="9">
    <source>
        <dbReference type="EMBL" id="AEV66795.1"/>
    </source>
</evidence>
<keyword evidence="10" id="KW-1185">Reference proteome</keyword>
<dbReference type="STRING" id="720554.Clocl_0037"/>
<dbReference type="PIRSF" id="PIRSF000876">
    <property type="entry name" value="RR_chemtxs_CheB"/>
    <property type="match status" value="1"/>
</dbReference>
<dbReference type="GO" id="GO:0005737">
    <property type="term" value="C:cytoplasm"/>
    <property type="evidence" value="ECO:0007669"/>
    <property type="project" value="UniProtKB-SubCell"/>
</dbReference>
<dbReference type="HAMAP" id="MF_00099">
    <property type="entry name" value="CheB_chemtxs"/>
    <property type="match status" value="1"/>
</dbReference>
<dbReference type="SUPFAM" id="SSF52738">
    <property type="entry name" value="Methylesterase CheB, C-terminal domain"/>
    <property type="match status" value="1"/>
</dbReference>
<proteinExistence type="inferred from homology"/>
<organism evidence="9 10">
    <name type="scientific">Acetivibrio clariflavus (strain DSM 19732 / NBRC 101661 / EBR45)</name>
    <name type="common">Clostridium clariflavum</name>
    <dbReference type="NCBI Taxonomy" id="720554"/>
    <lineage>
        <taxon>Bacteria</taxon>
        <taxon>Bacillati</taxon>
        <taxon>Bacillota</taxon>
        <taxon>Clostridia</taxon>
        <taxon>Eubacteriales</taxon>
        <taxon>Oscillospiraceae</taxon>
        <taxon>Acetivibrio</taxon>
    </lineage>
</organism>
<evidence type="ECO:0000259" key="8">
    <source>
        <dbReference type="PROSITE" id="PS50122"/>
    </source>
</evidence>
<dbReference type="PROSITE" id="PS50122">
    <property type="entry name" value="CHEB"/>
    <property type="match status" value="1"/>
</dbReference>
<dbReference type="PANTHER" id="PTHR42872">
    <property type="entry name" value="PROTEIN-GLUTAMATE METHYLESTERASE/PROTEIN-GLUTAMINE GLUTAMINASE"/>
    <property type="match status" value="1"/>
</dbReference>
<feature type="active site" evidence="4 5">
    <location>
        <position position="212"/>
    </location>
</feature>
<dbReference type="PANTHER" id="PTHR42872:SF3">
    <property type="entry name" value="PROTEIN-GLUTAMATE METHYLESTERASE_PROTEIN-GLUTAMINE GLUTAMINASE 1"/>
    <property type="match status" value="1"/>
</dbReference>
<dbReference type="SMART" id="SM00448">
    <property type="entry name" value="REC"/>
    <property type="match status" value="1"/>
</dbReference>
<dbReference type="eggNOG" id="COG2201">
    <property type="taxonomic scope" value="Bacteria"/>
</dbReference>
<comment type="function">
    <text evidence="4">Involved in chemotaxis. Part of a chemotaxis signal transduction system that modulates chemotaxis in response to various stimuli. Catalyzes the demethylation of specific methylglutamate residues introduced into the chemoreceptors (methyl-accepting chemotaxis proteins or MCP) by CheR. Also mediates the irreversible deamidation of specific glutamine residues to glutamic acid.</text>
</comment>
<dbReference type="NCBIfam" id="NF001965">
    <property type="entry name" value="PRK00742.1"/>
    <property type="match status" value="1"/>
</dbReference>
<sequence length="373" mass="41219">MKKLKVIVADDSSLYRDVLSKAVNGTGMAEVKFVASNGRMVVDFLKKESVDLVLLDVFMPEMDGIEALKIIKKNYPNIDVIMISSDSMRSAELTVEALDNGAIDFILKPADSDHEKSAEIIKAQLQILFMQVRLKNFKNIIDNNQKEIKRRNNSKKDEQKIETDALNKFDLKKFTSIDLILIASSTGGPSALEKIFTGLDSDFNIPILVVQHMPPKFTRSLSESLNKKCKISVKEGCNNDLVQKGQIIIAPGGYHMLVEREGPNLIIKTEATPYVNGVRPAADVLFSSVANKYEDKNILAVILTGMGSDGKNGVMMLKQKCNCYCITQSENTCVVYGMPKSVYQSGLSDEVVDIDDISKRIQEIATGKGILPS</sequence>
<dbReference type="RefSeq" id="WP_014253433.1">
    <property type="nucleotide sequence ID" value="NC_016627.1"/>
</dbReference>
<evidence type="ECO:0000313" key="10">
    <source>
        <dbReference type="Proteomes" id="UP000005435"/>
    </source>
</evidence>
<protein>
    <recommendedName>
        <fullName evidence="4">Protein-glutamate methylesterase/protein-glutamine glutaminase</fullName>
        <ecNumber evidence="4">3.1.1.61</ecNumber>
        <ecNumber evidence="4">3.5.1.44</ecNumber>
    </recommendedName>
</protein>
<dbReference type="OrthoDB" id="9793421at2"/>
<comment type="subcellular location">
    <subcellularLocation>
        <location evidence="4">Cytoplasm</location>
    </subcellularLocation>
</comment>
<keyword evidence="4" id="KW-0963">Cytoplasm</keyword>
<name>G8LYS7_ACECE</name>
<feature type="domain" description="CheB-type methylesterase" evidence="8">
    <location>
        <begin position="173"/>
        <end position="361"/>
    </location>
</feature>
<evidence type="ECO:0000256" key="2">
    <source>
        <dbReference type="ARBA" id="ARBA00024867"/>
    </source>
</evidence>
<dbReference type="KEGG" id="ccl:Clocl_0037"/>
<comment type="catalytic activity">
    <reaction evidence="3 4">
        <text>[protein]-L-glutamate 5-O-methyl ester + H2O = L-glutamyl-[protein] + methanol + H(+)</text>
        <dbReference type="Rhea" id="RHEA:23236"/>
        <dbReference type="Rhea" id="RHEA-COMP:10208"/>
        <dbReference type="Rhea" id="RHEA-COMP:10311"/>
        <dbReference type="ChEBI" id="CHEBI:15377"/>
        <dbReference type="ChEBI" id="CHEBI:15378"/>
        <dbReference type="ChEBI" id="CHEBI:17790"/>
        <dbReference type="ChEBI" id="CHEBI:29973"/>
        <dbReference type="ChEBI" id="CHEBI:82795"/>
        <dbReference type="EC" id="3.1.1.61"/>
    </reaction>
</comment>
<dbReference type="Gene3D" id="3.40.50.2300">
    <property type="match status" value="1"/>
</dbReference>
<dbReference type="Proteomes" id="UP000005435">
    <property type="component" value="Chromosome"/>
</dbReference>
<evidence type="ECO:0000256" key="6">
    <source>
        <dbReference type="PROSITE-ProRule" id="PRU00169"/>
    </source>
</evidence>
<feature type="domain" description="Response regulatory" evidence="7">
    <location>
        <begin position="5"/>
        <end position="123"/>
    </location>
</feature>
<dbReference type="EMBL" id="CP003065">
    <property type="protein sequence ID" value="AEV66795.1"/>
    <property type="molecule type" value="Genomic_DNA"/>
</dbReference>
<dbReference type="GO" id="GO:0006935">
    <property type="term" value="P:chemotaxis"/>
    <property type="evidence" value="ECO:0007669"/>
    <property type="project" value="UniProtKB-UniRule"/>
</dbReference>
<dbReference type="GO" id="GO:0050568">
    <property type="term" value="F:protein-glutamine glutaminase activity"/>
    <property type="evidence" value="ECO:0007669"/>
    <property type="project" value="UniProtKB-UniRule"/>
</dbReference>
<dbReference type="CDD" id="cd16432">
    <property type="entry name" value="CheB_Rec"/>
    <property type="match status" value="1"/>
</dbReference>
<dbReference type="Pfam" id="PF00072">
    <property type="entry name" value="Response_reg"/>
    <property type="match status" value="1"/>
</dbReference>
<keyword evidence="1 4" id="KW-0378">Hydrolase</keyword>
<dbReference type="GO" id="GO:0000156">
    <property type="term" value="F:phosphorelay response regulator activity"/>
    <property type="evidence" value="ECO:0007669"/>
    <property type="project" value="InterPro"/>
</dbReference>
<evidence type="ECO:0000256" key="5">
    <source>
        <dbReference type="PROSITE-ProRule" id="PRU00050"/>
    </source>
</evidence>
<dbReference type="HOGENOM" id="CLU_000445_51_0_9"/>
<accession>G8LYS7</accession>